<keyword evidence="2" id="KW-1185">Reference proteome</keyword>
<dbReference type="GeneID" id="111087574"/>
<sequence length="169" mass="18027">MNELVARTRPHADKKTEQTDCALQKSPVQDCSECLEGTRNPTTSGDNTGSLASGQKKPLPPPQSSKPTLRGLDTNAQTKALPSSSSLSLCTSSSSDLYLSLPLLSSSTHSSQYEEDNDEAESSCRLLSDEPDCGGDFPKSNTNSYPQNADKEYQSDKLPPSPGEVGSQD</sequence>
<feature type="compositionally biased region" description="Low complexity" evidence="1">
    <location>
        <begin position="81"/>
        <end position="91"/>
    </location>
</feature>
<feature type="region of interest" description="Disordered" evidence="1">
    <location>
        <begin position="1"/>
        <end position="91"/>
    </location>
</feature>
<protein>
    <submittedName>
        <fullName evidence="3">Uncharacterized protein LOC111087574 isoform X1</fullName>
    </submittedName>
    <submittedName>
        <fullName evidence="4">Uncharacterized protein LOC111087574 isoform X2</fullName>
    </submittedName>
</protein>
<dbReference type="RefSeq" id="XP_022250379.1">
    <property type="nucleotide sequence ID" value="XM_022394671.1"/>
</dbReference>
<evidence type="ECO:0000313" key="3">
    <source>
        <dbReference type="RefSeq" id="XP_022250379.1"/>
    </source>
</evidence>
<dbReference type="RefSeq" id="XP_022250380.1">
    <property type="nucleotide sequence ID" value="XM_022394672.1"/>
</dbReference>
<name>A0ABM1T3C4_LIMPO</name>
<gene>
    <name evidence="3 4" type="primary">LOC111087574</name>
</gene>
<feature type="compositionally biased region" description="Polar residues" evidence="1">
    <location>
        <begin position="39"/>
        <end position="53"/>
    </location>
</feature>
<evidence type="ECO:0000256" key="1">
    <source>
        <dbReference type="SAM" id="MobiDB-lite"/>
    </source>
</evidence>
<accession>A0ABM1T3C4</accession>
<proteinExistence type="predicted"/>
<evidence type="ECO:0000313" key="4">
    <source>
        <dbReference type="RefSeq" id="XP_022250380.1"/>
    </source>
</evidence>
<organism evidence="2 4">
    <name type="scientific">Limulus polyphemus</name>
    <name type="common">Atlantic horseshoe crab</name>
    <dbReference type="NCBI Taxonomy" id="6850"/>
    <lineage>
        <taxon>Eukaryota</taxon>
        <taxon>Metazoa</taxon>
        <taxon>Ecdysozoa</taxon>
        <taxon>Arthropoda</taxon>
        <taxon>Chelicerata</taxon>
        <taxon>Merostomata</taxon>
        <taxon>Xiphosura</taxon>
        <taxon>Limulidae</taxon>
        <taxon>Limulus</taxon>
    </lineage>
</organism>
<dbReference type="Proteomes" id="UP000694941">
    <property type="component" value="Unplaced"/>
</dbReference>
<evidence type="ECO:0000313" key="2">
    <source>
        <dbReference type="Proteomes" id="UP000694941"/>
    </source>
</evidence>
<feature type="region of interest" description="Disordered" evidence="1">
    <location>
        <begin position="107"/>
        <end position="169"/>
    </location>
</feature>
<reference evidence="3 4" key="1">
    <citation type="submission" date="2025-05" db="UniProtKB">
        <authorList>
            <consortium name="RefSeq"/>
        </authorList>
    </citation>
    <scope>IDENTIFICATION</scope>
    <source>
        <tissue evidence="3 4">Muscle</tissue>
    </source>
</reference>